<dbReference type="GO" id="GO:0005525">
    <property type="term" value="F:GTP binding"/>
    <property type="evidence" value="ECO:0007669"/>
    <property type="project" value="UniProtKB-KW"/>
</dbReference>
<dbReference type="InterPro" id="IPR036726">
    <property type="entry name" value="GTP1_OBG_dom_sf"/>
</dbReference>
<dbReference type="PANTHER" id="PTHR11702">
    <property type="entry name" value="DEVELOPMENTALLY REGULATED GTP-BINDING PROTEIN-RELATED"/>
    <property type="match status" value="1"/>
</dbReference>
<feature type="non-terminal residue" evidence="10">
    <location>
        <position position="475"/>
    </location>
</feature>
<dbReference type="InterPro" id="IPR045086">
    <property type="entry name" value="OBG_GTPase"/>
</dbReference>
<dbReference type="OrthoDB" id="347018at2759"/>
<evidence type="ECO:0000259" key="8">
    <source>
        <dbReference type="PROSITE" id="PS51710"/>
    </source>
</evidence>
<dbReference type="EMBL" id="CAJPEV010002540">
    <property type="protein sequence ID" value="CAG0897247.1"/>
    <property type="molecule type" value="Genomic_DNA"/>
</dbReference>
<dbReference type="SUPFAM" id="SSF52540">
    <property type="entry name" value="P-loop containing nucleoside triphosphate hydrolases"/>
    <property type="match status" value="2"/>
</dbReference>
<name>A0A7R9A9B7_9CRUS</name>
<dbReference type="InterPro" id="IPR027417">
    <property type="entry name" value="P-loop_NTPase"/>
</dbReference>
<dbReference type="FunFam" id="2.70.210.12:FF:000001">
    <property type="entry name" value="GTPase Obg"/>
    <property type="match status" value="1"/>
</dbReference>
<sequence length="475" mass="52087">MGNNTELGLKAKEYMAKGELVPDEVTIGMLKNKVNANPEAKGIIFDGFPRTIPQAEALDAFLAEKDTEVSALIAMDVPEEELVKRLLGRGESSGRADDKDENIIRNRIAVYNSETAPVFEYYKSKNKSKLIPGTGSKDEIFNRLTTNFVDYVKICCRSGAGGAGSSHFFRDKMNSMGGPDGGDGGRGGHIILRGNSNVWTLLALKYKKHVIATPGMPGTGNQSTGASGKDVILDVPLGTVAKDFETGRIEFEITSHDETRILAKGGRGGLGNAHFKSATNQTPEYSQTGEAGEEVWKVLELKVLADVGLVGFPNAGKSSLLATITAAKPEVASYPFTTLIPNLGIVKYRDHKSFIMADIPGIIENAHEGKGLGLRFLRHIERNSVLLFMVPIDAEDISKEYDILLNELKMYNPELVDKPRMLAITKIDLVDDELRKLIEKEMKVDIPYYFISSVAEKGLTELKDALWIMMNKEKD</sequence>
<dbReference type="Pfam" id="PF01018">
    <property type="entry name" value="GTP1_OBG"/>
    <property type="match status" value="1"/>
</dbReference>
<dbReference type="SUPFAM" id="SSF82051">
    <property type="entry name" value="Obg GTP-binding protein N-terminal domain"/>
    <property type="match status" value="1"/>
</dbReference>
<dbReference type="NCBIfam" id="NF008956">
    <property type="entry name" value="PRK12299.1"/>
    <property type="match status" value="1"/>
</dbReference>
<dbReference type="Pfam" id="PF01926">
    <property type="entry name" value="MMR_HSR1"/>
    <property type="match status" value="1"/>
</dbReference>
<keyword evidence="3" id="KW-0808">Transferase</keyword>
<proteinExistence type="inferred from homology"/>
<evidence type="ECO:0000256" key="7">
    <source>
        <dbReference type="ARBA" id="ARBA00023134"/>
    </source>
</evidence>
<dbReference type="Pfam" id="PF00406">
    <property type="entry name" value="ADK"/>
    <property type="match status" value="1"/>
</dbReference>
<dbReference type="GO" id="GO:0006139">
    <property type="term" value="P:nucleobase-containing compound metabolic process"/>
    <property type="evidence" value="ECO:0007669"/>
    <property type="project" value="InterPro"/>
</dbReference>
<keyword evidence="7" id="KW-0342">GTP-binding</keyword>
<dbReference type="GO" id="GO:0005524">
    <property type="term" value="F:ATP binding"/>
    <property type="evidence" value="ECO:0007669"/>
    <property type="project" value="InterPro"/>
</dbReference>
<dbReference type="InterPro" id="IPR005225">
    <property type="entry name" value="Small_GTP-bd"/>
</dbReference>
<dbReference type="GO" id="GO:0000287">
    <property type="term" value="F:magnesium ion binding"/>
    <property type="evidence" value="ECO:0007669"/>
    <property type="project" value="InterPro"/>
</dbReference>
<evidence type="ECO:0000256" key="1">
    <source>
        <dbReference type="ARBA" id="ARBA00007699"/>
    </source>
</evidence>
<keyword evidence="2" id="KW-0690">Ribosome biogenesis</keyword>
<feature type="domain" description="OBG-type G" evidence="8">
    <location>
        <begin position="305"/>
        <end position="471"/>
    </location>
</feature>
<evidence type="ECO:0000256" key="4">
    <source>
        <dbReference type="ARBA" id="ARBA00022723"/>
    </source>
</evidence>
<dbReference type="PROSITE" id="PS00905">
    <property type="entry name" value="GTP1_OBG"/>
    <property type="match status" value="1"/>
</dbReference>
<dbReference type="InterPro" id="IPR006169">
    <property type="entry name" value="GTP1_OBG_dom"/>
</dbReference>
<evidence type="ECO:0000256" key="3">
    <source>
        <dbReference type="ARBA" id="ARBA00022679"/>
    </source>
</evidence>
<dbReference type="PROSITE" id="PS00113">
    <property type="entry name" value="ADENYLATE_KINASE"/>
    <property type="match status" value="1"/>
</dbReference>
<feature type="domain" description="Obg" evidence="9">
    <location>
        <begin position="146"/>
        <end position="304"/>
    </location>
</feature>
<evidence type="ECO:0000256" key="5">
    <source>
        <dbReference type="ARBA" id="ARBA00022741"/>
    </source>
</evidence>
<dbReference type="NCBIfam" id="TIGR02729">
    <property type="entry name" value="Obg_CgtA"/>
    <property type="match status" value="1"/>
</dbReference>
<keyword evidence="6" id="KW-0418">Kinase</keyword>
<dbReference type="CDD" id="cd01428">
    <property type="entry name" value="ADK"/>
    <property type="match status" value="1"/>
</dbReference>
<dbReference type="AlphaFoldDB" id="A0A7R9A9B7"/>
<evidence type="ECO:0000256" key="6">
    <source>
        <dbReference type="ARBA" id="ARBA00022777"/>
    </source>
</evidence>
<accession>A0A7R9A9B7</accession>
<dbReference type="PROSITE" id="PS51710">
    <property type="entry name" value="G_OBG"/>
    <property type="match status" value="1"/>
</dbReference>
<dbReference type="GO" id="GO:0042254">
    <property type="term" value="P:ribosome biogenesis"/>
    <property type="evidence" value="ECO:0007669"/>
    <property type="project" value="UniProtKB-UniRule"/>
</dbReference>
<dbReference type="GO" id="GO:0003924">
    <property type="term" value="F:GTPase activity"/>
    <property type="evidence" value="ECO:0007669"/>
    <property type="project" value="InterPro"/>
</dbReference>
<organism evidence="10">
    <name type="scientific">Darwinula stevensoni</name>
    <dbReference type="NCBI Taxonomy" id="69355"/>
    <lineage>
        <taxon>Eukaryota</taxon>
        <taxon>Metazoa</taxon>
        <taxon>Ecdysozoa</taxon>
        <taxon>Arthropoda</taxon>
        <taxon>Crustacea</taxon>
        <taxon>Oligostraca</taxon>
        <taxon>Ostracoda</taxon>
        <taxon>Podocopa</taxon>
        <taxon>Podocopida</taxon>
        <taxon>Darwinulocopina</taxon>
        <taxon>Darwinuloidea</taxon>
        <taxon>Darwinulidae</taxon>
        <taxon>Darwinula</taxon>
    </lineage>
</organism>
<dbReference type="Proteomes" id="UP000677054">
    <property type="component" value="Unassembled WGS sequence"/>
</dbReference>
<dbReference type="PANTHER" id="PTHR11702:SF31">
    <property type="entry name" value="MITOCHONDRIAL RIBOSOME-ASSOCIATED GTPASE 2"/>
    <property type="match status" value="1"/>
</dbReference>
<dbReference type="Gene3D" id="2.70.210.12">
    <property type="entry name" value="GTP1/OBG domain"/>
    <property type="match status" value="1"/>
</dbReference>
<gene>
    <name evidence="10" type="ORF">DSTB1V02_LOCUS9671</name>
</gene>
<reference evidence="10" key="1">
    <citation type="submission" date="2020-11" db="EMBL/GenBank/DDBJ databases">
        <authorList>
            <person name="Tran Van P."/>
        </authorList>
    </citation>
    <scope>NUCLEOTIDE SEQUENCE</scope>
</reference>
<dbReference type="HAMAP" id="MF_00235">
    <property type="entry name" value="Adenylate_kinase_Adk"/>
    <property type="match status" value="1"/>
</dbReference>
<dbReference type="InterPro" id="IPR033690">
    <property type="entry name" value="Adenylat_kinase_CS"/>
</dbReference>
<dbReference type="Gene3D" id="3.40.50.300">
    <property type="entry name" value="P-loop containing nucleotide triphosphate hydrolases"/>
    <property type="match status" value="2"/>
</dbReference>
<evidence type="ECO:0000259" key="9">
    <source>
        <dbReference type="PROSITE" id="PS51883"/>
    </source>
</evidence>
<dbReference type="InterPro" id="IPR006073">
    <property type="entry name" value="GTP-bd"/>
</dbReference>
<dbReference type="CDD" id="cd01898">
    <property type="entry name" value="Obg"/>
    <property type="match status" value="1"/>
</dbReference>
<keyword evidence="5" id="KW-0547">Nucleotide-binding</keyword>
<dbReference type="EMBL" id="LR902057">
    <property type="protein sequence ID" value="CAD7249885.1"/>
    <property type="molecule type" value="Genomic_DNA"/>
</dbReference>
<keyword evidence="11" id="KW-1185">Reference proteome</keyword>
<dbReference type="HAMAP" id="MF_01454">
    <property type="entry name" value="GTPase_Obg"/>
    <property type="match status" value="1"/>
</dbReference>
<comment type="similarity">
    <text evidence="1">Belongs to the TRAFAC class OBG-HflX-like GTPase superfamily. OBG GTPase family.</text>
</comment>
<dbReference type="PROSITE" id="PS51883">
    <property type="entry name" value="OBG"/>
    <property type="match status" value="1"/>
</dbReference>
<evidence type="ECO:0000313" key="11">
    <source>
        <dbReference type="Proteomes" id="UP000677054"/>
    </source>
</evidence>
<keyword evidence="4" id="KW-0479">Metal-binding</keyword>
<dbReference type="GO" id="GO:0019205">
    <property type="term" value="F:nucleobase-containing compound kinase activity"/>
    <property type="evidence" value="ECO:0007669"/>
    <property type="project" value="InterPro"/>
</dbReference>
<dbReference type="InterPro" id="IPR031167">
    <property type="entry name" value="G_OBG"/>
</dbReference>
<dbReference type="PRINTS" id="PR00326">
    <property type="entry name" value="GTP1OBG"/>
</dbReference>
<dbReference type="InterPro" id="IPR000850">
    <property type="entry name" value="Adenylat/UMP-CMP_kin"/>
</dbReference>
<dbReference type="NCBIfam" id="TIGR00231">
    <property type="entry name" value="small_GTP"/>
    <property type="match status" value="1"/>
</dbReference>
<protein>
    <submittedName>
        <fullName evidence="10">Uncharacterized protein</fullName>
    </submittedName>
</protein>
<dbReference type="InterPro" id="IPR014100">
    <property type="entry name" value="GTP-bd_Obg/CgtA"/>
</dbReference>
<evidence type="ECO:0000256" key="2">
    <source>
        <dbReference type="ARBA" id="ARBA00022517"/>
    </source>
</evidence>
<evidence type="ECO:0000313" key="10">
    <source>
        <dbReference type="EMBL" id="CAD7249885.1"/>
    </source>
</evidence>
<dbReference type="InterPro" id="IPR006074">
    <property type="entry name" value="GTP1-OBG_CS"/>
</dbReference>